<dbReference type="Pfam" id="PF00749">
    <property type="entry name" value="tRNA-synt_1c"/>
    <property type="match status" value="1"/>
</dbReference>
<dbReference type="InterPro" id="IPR020058">
    <property type="entry name" value="Glu/Gln-tRNA-synth_Ib_cat-dom"/>
</dbReference>
<comment type="similarity">
    <text evidence="5">Belongs to the class-I aminoacyl-tRNA synthetase family.</text>
</comment>
<keyword evidence="9" id="KW-1185">Reference proteome</keyword>
<dbReference type="GO" id="GO:0043039">
    <property type="term" value="P:tRNA aminoacylation"/>
    <property type="evidence" value="ECO:0007669"/>
    <property type="project" value="InterPro"/>
</dbReference>
<keyword evidence="4 5" id="KW-0030">Aminoacyl-tRNA synthetase</keyword>
<evidence type="ECO:0000313" key="9">
    <source>
        <dbReference type="Proteomes" id="UP000826271"/>
    </source>
</evidence>
<dbReference type="GO" id="GO:0004812">
    <property type="term" value="F:aminoacyl-tRNA ligase activity"/>
    <property type="evidence" value="ECO:0007669"/>
    <property type="project" value="UniProtKB-KW"/>
</dbReference>
<protein>
    <recommendedName>
        <fullName evidence="7">Glutamyl/glutaminyl-tRNA synthetase class Ib catalytic domain-containing protein</fullName>
    </recommendedName>
</protein>
<evidence type="ECO:0000256" key="5">
    <source>
        <dbReference type="RuleBase" id="RU363037"/>
    </source>
</evidence>
<reference evidence="8" key="1">
    <citation type="submission" date="2019-10" db="EMBL/GenBank/DDBJ databases">
        <authorList>
            <person name="Zhang R."/>
            <person name="Pan Y."/>
            <person name="Wang J."/>
            <person name="Ma R."/>
            <person name="Yu S."/>
        </authorList>
    </citation>
    <scope>NUCLEOTIDE SEQUENCE</scope>
    <source>
        <strain evidence="8">LA-IB0</strain>
        <tissue evidence="8">Leaf</tissue>
    </source>
</reference>
<feature type="domain" description="Glutamyl/glutaminyl-tRNA synthetase class Ib catalytic" evidence="7">
    <location>
        <begin position="144"/>
        <end position="175"/>
    </location>
</feature>
<keyword evidence="1 5" id="KW-0436">Ligase</keyword>
<dbReference type="EMBL" id="WHWC01000005">
    <property type="protein sequence ID" value="KAG8382869.1"/>
    <property type="molecule type" value="Genomic_DNA"/>
</dbReference>
<sequence>MLDTPGELFGYVRKQQPWADPKVVKVVGTCFSCRQYFSISLFETLDFTFAHNCTVFYFCQEKAIVEEAAPPKPSEEEFNPFLVFPLPEENFKVMSDMKAISYVFYLVVLFLFIHLLFVGGEHCNELTAFRCQNFCDFFNLIIVLIYRFDDTNPEAEKKEYIDHIKEIVGWMGWEPFKA</sequence>
<keyword evidence="6" id="KW-1133">Transmembrane helix</keyword>
<evidence type="ECO:0000256" key="1">
    <source>
        <dbReference type="ARBA" id="ARBA00022598"/>
    </source>
</evidence>
<keyword evidence="3 5" id="KW-0067">ATP-binding</keyword>
<evidence type="ECO:0000256" key="3">
    <source>
        <dbReference type="ARBA" id="ARBA00022840"/>
    </source>
</evidence>
<keyword evidence="6" id="KW-0472">Membrane</keyword>
<comment type="caution">
    <text evidence="8">The sequence shown here is derived from an EMBL/GenBank/DDBJ whole genome shotgun (WGS) entry which is preliminary data.</text>
</comment>
<keyword evidence="5" id="KW-0648">Protein biosynthesis</keyword>
<dbReference type="Gene3D" id="3.40.50.620">
    <property type="entry name" value="HUPs"/>
    <property type="match status" value="1"/>
</dbReference>
<dbReference type="GO" id="GO:0005524">
    <property type="term" value="F:ATP binding"/>
    <property type="evidence" value="ECO:0007669"/>
    <property type="project" value="UniProtKB-KW"/>
</dbReference>
<evidence type="ECO:0000313" key="8">
    <source>
        <dbReference type="EMBL" id="KAG8382869.1"/>
    </source>
</evidence>
<name>A0AAV6XK55_9LAMI</name>
<dbReference type="Proteomes" id="UP000826271">
    <property type="component" value="Unassembled WGS sequence"/>
</dbReference>
<accession>A0AAV6XK55</accession>
<evidence type="ECO:0000256" key="4">
    <source>
        <dbReference type="ARBA" id="ARBA00023146"/>
    </source>
</evidence>
<dbReference type="InterPro" id="IPR014729">
    <property type="entry name" value="Rossmann-like_a/b/a_fold"/>
</dbReference>
<evidence type="ECO:0000259" key="7">
    <source>
        <dbReference type="Pfam" id="PF00749"/>
    </source>
</evidence>
<dbReference type="AlphaFoldDB" id="A0AAV6XK55"/>
<keyword evidence="2 5" id="KW-0547">Nucleotide-binding</keyword>
<feature type="transmembrane region" description="Helical" evidence="6">
    <location>
        <begin position="102"/>
        <end position="120"/>
    </location>
</feature>
<evidence type="ECO:0000256" key="2">
    <source>
        <dbReference type="ARBA" id="ARBA00022741"/>
    </source>
</evidence>
<organism evidence="8 9">
    <name type="scientific">Buddleja alternifolia</name>
    <dbReference type="NCBI Taxonomy" id="168488"/>
    <lineage>
        <taxon>Eukaryota</taxon>
        <taxon>Viridiplantae</taxon>
        <taxon>Streptophyta</taxon>
        <taxon>Embryophyta</taxon>
        <taxon>Tracheophyta</taxon>
        <taxon>Spermatophyta</taxon>
        <taxon>Magnoliopsida</taxon>
        <taxon>eudicotyledons</taxon>
        <taxon>Gunneridae</taxon>
        <taxon>Pentapetalae</taxon>
        <taxon>asterids</taxon>
        <taxon>lamiids</taxon>
        <taxon>Lamiales</taxon>
        <taxon>Scrophulariaceae</taxon>
        <taxon>Buddlejeae</taxon>
        <taxon>Buddleja</taxon>
    </lineage>
</organism>
<dbReference type="GO" id="GO:0006412">
    <property type="term" value="P:translation"/>
    <property type="evidence" value="ECO:0007669"/>
    <property type="project" value="UniProtKB-KW"/>
</dbReference>
<evidence type="ECO:0000256" key="6">
    <source>
        <dbReference type="SAM" id="Phobius"/>
    </source>
</evidence>
<keyword evidence="6" id="KW-0812">Transmembrane</keyword>
<proteinExistence type="inferred from homology"/>
<gene>
    <name evidence="8" type="ORF">BUALT_Bualt05G0124100</name>
</gene>